<accession>A0A0H3KW32</accession>
<sequence>MKPLLDFDTAQQYFATAFAPLDAAVTVPLADAVGRILAAPLFASLDQPPVDQSAMDGYAVRAADLAGAEPLRVAQRCYAGDAPAPLAPRTAARIFTGAPIPAGADTVVMQEHAHERDGCVTFDAPPRAGTHIRRRAEELRAGDLLIPAGVRLGAMHVGVAAAQGVSTLDVRPPLRVGILTTGDELVACGAPRAPQQIYNSNAPMLAALVAGTGAAVVANLHAQDTADAVERALRDLHARCELVVCVGGASVGDKDLLRGTLNALGAAFVVSGVRMKPGKPVALARLDARPVVLLPGNPGAATTAFALFVAPLIRRLQGRAERLPVVPSLPLDIDVEPDPQRERFIRVRCDVAPNGLPLLDALRQQGAGTLNSLAHASGLARVPAGERIARGEPVPYYDFARWLA</sequence>
<reference evidence="8 9" key="1">
    <citation type="submission" date="2007-04" db="EMBL/GenBank/DDBJ databases">
        <title>Complete genome sequence of Burkholderia multivorans ATCC 17616.</title>
        <authorList>
            <person name="Ohtsubo Y."/>
            <person name="Yamashita A."/>
            <person name="Kurokawa K."/>
            <person name="Takami H."/>
            <person name="Yuhara S."/>
            <person name="Nishiyama E."/>
            <person name="Endo R."/>
            <person name="Miyazaki R."/>
            <person name="Ono A."/>
            <person name="Yano K."/>
            <person name="Ito M."/>
            <person name="Sota M."/>
            <person name="Yuji N."/>
            <person name="Hattori M."/>
            <person name="Tsuda M."/>
        </authorList>
    </citation>
    <scope>NUCLEOTIDE SEQUENCE [LARGE SCALE GENOMIC DNA]</scope>
    <source>
        <strain evidence="9">ATCC 17616 / 249</strain>
    </source>
</reference>
<dbReference type="EMBL" id="AP009387">
    <property type="protein sequence ID" value="BAG47899.1"/>
    <property type="molecule type" value="Genomic_DNA"/>
</dbReference>
<dbReference type="HOGENOM" id="CLU_010186_7_2_4"/>
<dbReference type="PANTHER" id="PTHR10192:SF5">
    <property type="entry name" value="GEPHYRIN"/>
    <property type="match status" value="1"/>
</dbReference>
<evidence type="ECO:0000256" key="6">
    <source>
        <dbReference type="RuleBase" id="RU365090"/>
    </source>
</evidence>
<evidence type="ECO:0000313" key="8">
    <source>
        <dbReference type="EMBL" id="BAG47899.1"/>
    </source>
</evidence>
<dbReference type="KEGG" id="bmj:BMULJ_06100"/>
<keyword evidence="4 6" id="KW-0501">Molybdenum cofactor biosynthesis</keyword>
<dbReference type="EC" id="2.10.1.1" evidence="6"/>
<comment type="cofactor">
    <cofactor evidence="6">
        <name>Mg(2+)</name>
        <dbReference type="ChEBI" id="CHEBI:18420"/>
    </cofactor>
</comment>
<dbReference type="InterPro" id="IPR036688">
    <property type="entry name" value="MoeA_C_domain_IV_sf"/>
</dbReference>
<dbReference type="SUPFAM" id="SSF63867">
    <property type="entry name" value="MoeA C-terminal domain-like"/>
    <property type="match status" value="1"/>
</dbReference>
<dbReference type="SUPFAM" id="SSF63882">
    <property type="entry name" value="MoeA N-terminal region -like"/>
    <property type="match status" value="1"/>
</dbReference>
<dbReference type="InterPro" id="IPR038987">
    <property type="entry name" value="MoeA-like"/>
</dbReference>
<dbReference type="CDD" id="cd00887">
    <property type="entry name" value="MoeA"/>
    <property type="match status" value="1"/>
</dbReference>
<dbReference type="Pfam" id="PF03453">
    <property type="entry name" value="MoeA_N"/>
    <property type="match status" value="1"/>
</dbReference>
<dbReference type="GeneID" id="93173403"/>
<evidence type="ECO:0000259" key="7">
    <source>
        <dbReference type="SMART" id="SM00852"/>
    </source>
</evidence>
<dbReference type="InterPro" id="IPR036135">
    <property type="entry name" value="MoeA_linker/N_sf"/>
</dbReference>
<dbReference type="InterPro" id="IPR008284">
    <property type="entry name" value="MoCF_biosynth_CS"/>
</dbReference>
<keyword evidence="6" id="KW-0808">Transferase</keyword>
<dbReference type="GO" id="GO:0006777">
    <property type="term" value="P:Mo-molybdopterin cofactor biosynthetic process"/>
    <property type="evidence" value="ECO:0007669"/>
    <property type="project" value="UniProtKB-UniRule"/>
</dbReference>
<dbReference type="Gene3D" id="3.90.105.10">
    <property type="entry name" value="Molybdopterin biosynthesis moea protein, domain 2"/>
    <property type="match status" value="1"/>
</dbReference>
<dbReference type="eggNOG" id="COG0303">
    <property type="taxonomic scope" value="Bacteria"/>
</dbReference>
<dbReference type="Gene3D" id="2.40.340.10">
    <property type="entry name" value="MoeA, C-terminal, domain IV"/>
    <property type="match status" value="1"/>
</dbReference>
<keyword evidence="9" id="KW-1185">Reference proteome</keyword>
<dbReference type="SUPFAM" id="SSF53218">
    <property type="entry name" value="Molybdenum cofactor biosynthesis proteins"/>
    <property type="match status" value="1"/>
</dbReference>
<dbReference type="Proteomes" id="UP000008815">
    <property type="component" value="Chromosome 3"/>
</dbReference>
<dbReference type="InterPro" id="IPR005111">
    <property type="entry name" value="MoeA_C_domain_IV"/>
</dbReference>
<dbReference type="Gene3D" id="3.40.980.10">
    <property type="entry name" value="MoaB/Mog-like domain"/>
    <property type="match status" value="1"/>
</dbReference>
<evidence type="ECO:0000256" key="5">
    <source>
        <dbReference type="ARBA" id="ARBA00047317"/>
    </source>
</evidence>
<proteinExistence type="inferred from homology"/>
<comment type="pathway">
    <text evidence="2 6">Cofactor biosynthesis; molybdopterin biosynthesis.</text>
</comment>
<dbReference type="AlphaFoldDB" id="A0A0H3KW32"/>
<evidence type="ECO:0000256" key="4">
    <source>
        <dbReference type="ARBA" id="ARBA00023150"/>
    </source>
</evidence>
<keyword evidence="6" id="KW-0479">Metal-binding</keyword>
<dbReference type="Pfam" id="PF03454">
    <property type="entry name" value="MoeA_C"/>
    <property type="match status" value="1"/>
</dbReference>
<gene>
    <name evidence="8" type="primary">moeA</name>
    <name evidence="8" type="ordered locus">BMULJ_06100</name>
</gene>
<dbReference type="STRING" id="395019.BMULJ_06100"/>
<keyword evidence="6" id="KW-0500">Molybdenum</keyword>
<dbReference type="UniPathway" id="UPA00344"/>
<dbReference type="NCBIfam" id="TIGR00177">
    <property type="entry name" value="molyb_syn"/>
    <property type="match status" value="1"/>
</dbReference>
<dbReference type="GO" id="GO:0005829">
    <property type="term" value="C:cytosol"/>
    <property type="evidence" value="ECO:0007669"/>
    <property type="project" value="TreeGrafter"/>
</dbReference>
<name>A0A0H3KW32_BURM1</name>
<dbReference type="InterPro" id="IPR036425">
    <property type="entry name" value="MoaB/Mog-like_dom_sf"/>
</dbReference>
<dbReference type="Pfam" id="PF00994">
    <property type="entry name" value="MoCF_biosynth"/>
    <property type="match status" value="1"/>
</dbReference>
<evidence type="ECO:0000256" key="1">
    <source>
        <dbReference type="ARBA" id="ARBA00002901"/>
    </source>
</evidence>
<dbReference type="GO" id="GO:0046872">
    <property type="term" value="F:metal ion binding"/>
    <property type="evidence" value="ECO:0007669"/>
    <property type="project" value="UniProtKB-UniRule"/>
</dbReference>
<dbReference type="SMART" id="SM00852">
    <property type="entry name" value="MoCF_biosynth"/>
    <property type="match status" value="1"/>
</dbReference>
<dbReference type="PROSITE" id="PS01079">
    <property type="entry name" value="MOCF_BIOSYNTHESIS_2"/>
    <property type="match status" value="1"/>
</dbReference>
<feature type="domain" description="MoaB/Mog" evidence="7">
    <location>
        <begin position="177"/>
        <end position="315"/>
    </location>
</feature>
<comment type="catalytic activity">
    <reaction evidence="5">
        <text>adenylyl-molybdopterin + molybdate = Mo-molybdopterin + AMP + H(+)</text>
        <dbReference type="Rhea" id="RHEA:35047"/>
        <dbReference type="ChEBI" id="CHEBI:15378"/>
        <dbReference type="ChEBI" id="CHEBI:36264"/>
        <dbReference type="ChEBI" id="CHEBI:62727"/>
        <dbReference type="ChEBI" id="CHEBI:71302"/>
        <dbReference type="ChEBI" id="CHEBI:456215"/>
        <dbReference type="EC" id="2.10.1.1"/>
    </reaction>
</comment>
<evidence type="ECO:0000256" key="2">
    <source>
        <dbReference type="ARBA" id="ARBA00005046"/>
    </source>
</evidence>
<dbReference type="PANTHER" id="PTHR10192">
    <property type="entry name" value="MOLYBDOPTERIN BIOSYNTHESIS PROTEIN"/>
    <property type="match status" value="1"/>
</dbReference>
<dbReference type="Gene3D" id="2.170.190.11">
    <property type="entry name" value="Molybdopterin biosynthesis moea protein, domain 3"/>
    <property type="match status" value="1"/>
</dbReference>
<dbReference type="NCBIfam" id="NF045515">
    <property type="entry name" value="Glp_gephyrin"/>
    <property type="match status" value="1"/>
</dbReference>
<keyword evidence="6" id="KW-0460">Magnesium</keyword>
<organism evidence="8 9">
    <name type="scientific">Burkholderia multivorans (strain ATCC 17616 / 249)</name>
    <dbReference type="NCBI Taxonomy" id="395019"/>
    <lineage>
        <taxon>Bacteria</taxon>
        <taxon>Pseudomonadati</taxon>
        <taxon>Pseudomonadota</taxon>
        <taxon>Betaproteobacteria</taxon>
        <taxon>Burkholderiales</taxon>
        <taxon>Burkholderiaceae</taxon>
        <taxon>Burkholderia</taxon>
        <taxon>Burkholderia cepacia complex</taxon>
    </lineage>
</organism>
<dbReference type="GO" id="GO:0061599">
    <property type="term" value="F:molybdopterin molybdotransferase activity"/>
    <property type="evidence" value="ECO:0007669"/>
    <property type="project" value="UniProtKB-UniRule"/>
</dbReference>
<evidence type="ECO:0000313" key="9">
    <source>
        <dbReference type="Proteomes" id="UP000008815"/>
    </source>
</evidence>
<dbReference type="InterPro" id="IPR005110">
    <property type="entry name" value="MoeA_linker/N"/>
</dbReference>
<dbReference type="RefSeq" id="WP_012217837.1">
    <property type="nucleotide sequence ID" value="NC_010087.1"/>
</dbReference>
<protein>
    <recommendedName>
        <fullName evidence="6">Molybdopterin molybdenumtransferase</fullName>
        <ecNumber evidence="6">2.10.1.1</ecNumber>
    </recommendedName>
</protein>
<dbReference type="InterPro" id="IPR001453">
    <property type="entry name" value="MoaB/Mog_dom"/>
</dbReference>
<comment type="similarity">
    <text evidence="3 6">Belongs to the MoeA family.</text>
</comment>
<evidence type="ECO:0000256" key="3">
    <source>
        <dbReference type="ARBA" id="ARBA00010763"/>
    </source>
</evidence>
<comment type="function">
    <text evidence="1 6">Catalyzes the insertion of molybdate into adenylated molybdopterin with the concomitant release of AMP.</text>
</comment>
<dbReference type="KEGG" id="bmu:Bmul_5398"/>